<dbReference type="RefSeq" id="WP_016123206.1">
    <property type="nucleotide sequence ID" value="NZ_KB976835.1"/>
</dbReference>
<gene>
    <name evidence="1" type="ORF">IKC_00046</name>
</gene>
<accession>A0A9W5R4W8</accession>
<evidence type="ECO:0000313" key="2">
    <source>
        <dbReference type="Proteomes" id="UP000014028"/>
    </source>
</evidence>
<dbReference type="EMBL" id="AHFK01000061">
    <property type="protein sequence ID" value="EOQ07817.1"/>
    <property type="molecule type" value="Genomic_DNA"/>
</dbReference>
<dbReference type="Pfam" id="PF13730">
    <property type="entry name" value="HTH_36"/>
    <property type="match status" value="1"/>
</dbReference>
<dbReference type="InterPro" id="IPR036390">
    <property type="entry name" value="WH_DNA-bd_sf"/>
</dbReference>
<dbReference type="AlphaFoldDB" id="A0A9W5R4W8"/>
<dbReference type="Proteomes" id="UP000014028">
    <property type="component" value="Unassembled WGS sequence"/>
</dbReference>
<protein>
    <recommendedName>
        <fullName evidence="3">Helix-turn-helix domain-containing protein</fullName>
    </recommendedName>
</protein>
<dbReference type="SUPFAM" id="SSF46785">
    <property type="entry name" value="Winged helix' DNA-binding domain"/>
    <property type="match status" value="1"/>
</dbReference>
<comment type="caution">
    <text evidence="1">The sequence shown here is derived from an EMBL/GenBank/DDBJ whole genome shotgun (WGS) entry which is preliminary data.</text>
</comment>
<evidence type="ECO:0008006" key="3">
    <source>
        <dbReference type="Google" id="ProtNLM"/>
    </source>
</evidence>
<organism evidence="1 2">
    <name type="scientific">Bacillus cereus VD184</name>
    <dbReference type="NCBI Taxonomy" id="1053242"/>
    <lineage>
        <taxon>Bacteria</taxon>
        <taxon>Bacillati</taxon>
        <taxon>Bacillota</taxon>
        <taxon>Bacilli</taxon>
        <taxon>Bacillales</taxon>
        <taxon>Bacillaceae</taxon>
        <taxon>Bacillus</taxon>
        <taxon>Bacillus cereus group</taxon>
    </lineage>
</organism>
<dbReference type="Gene3D" id="1.10.10.10">
    <property type="entry name" value="Winged helix-like DNA-binding domain superfamily/Winged helix DNA-binding domain"/>
    <property type="match status" value="1"/>
</dbReference>
<evidence type="ECO:0000313" key="1">
    <source>
        <dbReference type="EMBL" id="EOQ07817.1"/>
    </source>
</evidence>
<dbReference type="InterPro" id="IPR036388">
    <property type="entry name" value="WH-like_DNA-bd_sf"/>
</dbReference>
<name>A0A9W5R4W8_BACCE</name>
<reference evidence="1 2" key="1">
    <citation type="submission" date="2012-12" db="EMBL/GenBank/DDBJ databases">
        <title>The Genome Sequence of Bacillus cereus VD184.</title>
        <authorList>
            <consortium name="The Broad Institute Genome Sequencing Platform"/>
            <consortium name="The Broad Institute Genome Sequencing Center for Infectious Disease"/>
            <person name="Feldgarden M."/>
            <person name="Van der Auwera G.A."/>
            <person name="Mahillon J."/>
            <person name="Duprez V."/>
            <person name="Timmery S."/>
            <person name="Mattelet C."/>
            <person name="Dierick K."/>
            <person name="Sun M."/>
            <person name="Yu Z."/>
            <person name="Zhu L."/>
            <person name="Hu X."/>
            <person name="Shank E.B."/>
            <person name="Swiecicka I."/>
            <person name="Hansen B.M."/>
            <person name="Andrup L."/>
            <person name="Walker B."/>
            <person name="Young S.K."/>
            <person name="Zeng Q."/>
            <person name="Gargeya S."/>
            <person name="Fitzgerald M."/>
            <person name="Haas B."/>
            <person name="Abouelleil A."/>
            <person name="Alvarado L."/>
            <person name="Arachchi H.M."/>
            <person name="Berlin A.M."/>
            <person name="Chapman S.B."/>
            <person name="Dewar J."/>
            <person name="Goldberg J."/>
            <person name="Griggs A."/>
            <person name="Gujja S."/>
            <person name="Hansen M."/>
            <person name="Howarth C."/>
            <person name="Imamovic A."/>
            <person name="Larimer J."/>
            <person name="McCowan C."/>
            <person name="Murphy C."/>
            <person name="Neiman D."/>
            <person name="Pearson M."/>
            <person name="Priest M."/>
            <person name="Roberts A."/>
            <person name="Saif S."/>
            <person name="Shea T."/>
            <person name="Sisk P."/>
            <person name="Sykes S."/>
            <person name="Wortman J."/>
            <person name="Nusbaum C."/>
            <person name="Birren B."/>
        </authorList>
    </citation>
    <scope>NUCLEOTIDE SEQUENCE [LARGE SCALE GENOMIC DNA]</scope>
    <source>
        <strain evidence="1 2">VD184</strain>
    </source>
</reference>
<proteinExistence type="predicted"/>
<sequence length="124" mass="14129">MNGGEKLKVGVLDLRQNKFVMVTKAVIDDTRFITKPVDKLIYAVLCSYANNDTRESYPSVSAISQRARCSERTVRRSLRTLKELGLIDVKARFDDYGQSTNLYVLLELPDYFNEGLTKKEESPC</sequence>